<sequence length="23" mass="2613">MDPEISLITPAVYSLYISGKTWK</sequence>
<proteinExistence type="predicted"/>
<accession>A0A0E9VPF9</accession>
<evidence type="ECO:0000313" key="1">
    <source>
        <dbReference type="EMBL" id="JAH80024.1"/>
    </source>
</evidence>
<organism evidence="1">
    <name type="scientific">Anguilla anguilla</name>
    <name type="common">European freshwater eel</name>
    <name type="synonym">Muraena anguilla</name>
    <dbReference type="NCBI Taxonomy" id="7936"/>
    <lineage>
        <taxon>Eukaryota</taxon>
        <taxon>Metazoa</taxon>
        <taxon>Chordata</taxon>
        <taxon>Craniata</taxon>
        <taxon>Vertebrata</taxon>
        <taxon>Euteleostomi</taxon>
        <taxon>Actinopterygii</taxon>
        <taxon>Neopterygii</taxon>
        <taxon>Teleostei</taxon>
        <taxon>Anguilliformes</taxon>
        <taxon>Anguillidae</taxon>
        <taxon>Anguilla</taxon>
    </lineage>
</organism>
<protein>
    <submittedName>
        <fullName evidence="1">Uncharacterized protein</fullName>
    </submittedName>
</protein>
<reference evidence="1" key="1">
    <citation type="submission" date="2014-11" db="EMBL/GenBank/DDBJ databases">
        <authorList>
            <person name="Amaro Gonzalez C."/>
        </authorList>
    </citation>
    <scope>NUCLEOTIDE SEQUENCE</scope>
</reference>
<reference evidence="1" key="2">
    <citation type="journal article" date="2015" name="Fish Shellfish Immunol.">
        <title>Early steps in the European eel (Anguilla anguilla)-Vibrio vulnificus interaction in the gills: Role of the RtxA13 toxin.</title>
        <authorList>
            <person name="Callol A."/>
            <person name="Pajuelo D."/>
            <person name="Ebbesson L."/>
            <person name="Teles M."/>
            <person name="MacKenzie S."/>
            <person name="Amaro C."/>
        </authorList>
    </citation>
    <scope>NUCLEOTIDE SEQUENCE</scope>
</reference>
<dbReference type="AlphaFoldDB" id="A0A0E9VPF9"/>
<name>A0A0E9VPF9_ANGAN</name>
<dbReference type="EMBL" id="GBXM01028553">
    <property type="protein sequence ID" value="JAH80024.1"/>
    <property type="molecule type" value="Transcribed_RNA"/>
</dbReference>